<evidence type="ECO:0000256" key="5">
    <source>
        <dbReference type="ARBA" id="ARBA00023136"/>
    </source>
</evidence>
<feature type="transmembrane region" description="Helical" evidence="6">
    <location>
        <begin position="84"/>
        <end position="108"/>
    </location>
</feature>
<dbReference type="AlphaFoldDB" id="A0A1S3K3Z0"/>
<keyword evidence="5 6" id="KW-0472">Membrane</keyword>
<accession>A0A1S3K3Z0</accession>
<dbReference type="InterPro" id="IPR000301">
    <property type="entry name" value="Tetraspanin_animals"/>
</dbReference>
<dbReference type="OMA" id="YNGSWWD"/>
<dbReference type="SUPFAM" id="SSF48652">
    <property type="entry name" value="Tetraspanin"/>
    <property type="match status" value="1"/>
</dbReference>
<dbReference type="PIRSF" id="PIRSF002419">
    <property type="entry name" value="Tetraspanin"/>
    <property type="match status" value="1"/>
</dbReference>
<organism evidence="7 8">
    <name type="scientific">Lingula anatina</name>
    <name type="common">Brachiopod</name>
    <name type="synonym">Lingula unguis</name>
    <dbReference type="NCBI Taxonomy" id="7574"/>
    <lineage>
        <taxon>Eukaryota</taxon>
        <taxon>Metazoa</taxon>
        <taxon>Spiralia</taxon>
        <taxon>Lophotrochozoa</taxon>
        <taxon>Brachiopoda</taxon>
        <taxon>Linguliformea</taxon>
        <taxon>Lingulata</taxon>
        <taxon>Lingulida</taxon>
        <taxon>Linguloidea</taxon>
        <taxon>Lingulidae</taxon>
        <taxon>Lingula</taxon>
    </lineage>
</organism>
<protein>
    <recommendedName>
        <fullName evidence="6">Tetraspanin</fullName>
    </recommendedName>
</protein>
<dbReference type="GeneID" id="106178480"/>
<evidence type="ECO:0000256" key="4">
    <source>
        <dbReference type="ARBA" id="ARBA00022989"/>
    </source>
</evidence>
<dbReference type="RefSeq" id="XP_013417129.2">
    <property type="nucleotide sequence ID" value="XM_013561675.2"/>
</dbReference>
<dbReference type="PANTHER" id="PTHR19282:SF544">
    <property type="entry name" value="TETRASPANIN"/>
    <property type="match status" value="1"/>
</dbReference>
<dbReference type="InParanoid" id="A0A1S3K3Z0"/>
<dbReference type="Proteomes" id="UP000085678">
    <property type="component" value="Unplaced"/>
</dbReference>
<dbReference type="Gene3D" id="1.10.1450.10">
    <property type="entry name" value="Tetraspanin"/>
    <property type="match status" value="1"/>
</dbReference>
<dbReference type="KEGG" id="lak:106178480"/>
<keyword evidence="7" id="KW-1185">Reference proteome</keyword>
<keyword evidence="3 6" id="KW-0812">Transmembrane</keyword>
<dbReference type="PROSITE" id="PS00421">
    <property type="entry name" value="TM4_1"/>
    <property type="match status" value="1"/>
</dbReference>
<dbReference type="InterPro" id="IPR008952">
    <property type="entry name" value="Tetraspanin_EC2_sf"/>
</dbReference>
<dbReference type="PANTHER" id="PTHR19282">
    <property type="entry name" value="TETRASPANIN"/>
    <property type="match status" value="1"/>
</dbReference>
<dbReference type="FunCoup" id="A0A1S3K3Z0">
    <property type="interactions" value="319"/>
</dbReference>
<sequence>MEGGAGAKLIKLLLFVFNLFFLLCGMALLAIGIWTAIDRVYLSRIIGTVLYETAGYMLIAIGIVVVVISILGCCGSIFENKCLMISYFVFLVVIFVILLVGSILAVAFRADLENLMKKTMNDSLINQYDHFMHPDITDAWNMAQRMLNCCAVVDSGWEDYRASFWFKQQNVMETEKIYVPKSCCARNYDGTYANLDYCQKPSGSMPPKTKLGSTNLFLYYDGCFTKGFEMVSAHGWVIFSVAFVIALVMILGMIGSISFVRMLEWD</sequence>
<dbReference type="Pfam" id="PF00335">
    <property type="entry name" value="Tetraspanin"/>
    <property type="match status" value="1"/>
</dbReference>
<name>A0A1S3K3Z0_LINAN</name>
<dbReference type="InterPro" id="IPR018499">
    <property type="entry name" value="Tetraspanin/Peripherin"/>
</dbReference>
<feature type="transmembrane region" description="Helical" evidence="6">
    <location>
        <begin position="236"/>
        <end position="260"/>
    </location>
</feature>
<dbReference type="OrthoDB" id="438211at2759"/>
<feature type="transmembrane region" description="Helical" evidence="6">
    <location>
        <begin position="49"/>
        <end position="78"/>
    </location>
</feature>
<comment type="similarity">
    <text evidence="2 6">Belongs to the tetraspanin (TM4SF) family.</text>
</comment>
<evidence type="ECO:0000256" key="3">
    <source>
        <dbReference type="ARBA" id="ARBA00022692"/>
    </source>
</evidence>
<reference evidence="8" key="1">
    <citation type="submission" date="2025-08" db="UniProtKB">
        <authorList>
            <consortium name="RefSeq"/>
        </authorList>
    </citation>
    <scope>IDENTIFICATION</scope>
    <source>
        <tissue evidence="8">Gonads</tissue>
    </source>
</reference>
<dbReference type="PRINTS" id="PR00259">
    <property type="entry name" value="TMFOUR"/>
</dbReference>
<proteinExistence type="inferred from homology"/>
<evidence type="ECO:0000256" key="2">
    <source>
        <dbReference type="ARBA" id="ARBA00006840"/>
    </source>
</evidence>
<dbReference type="InterPro" id="IPR018503">
    <property type="entry name" value="Tetraspanin_CS"/>
</dbReference>
<keyword evidence="4 6" id="KW-1133">Transmembrane helix</keyword>
<feature type="transmembrane region" description="Helical" evidence="6">
    <location>
        <begin position="12"/>
        <end position="37"/>
    </location>
</feature>
<gene>
    <name evidence="8" type="primary">LOC106178480</name>
</gene>
<evidence type="ECO:0000313" key="7">
    <source>
        <dbReference type="Proteomes" id="UP000085678"/>
    </source>
</evidence>
<evidence type="ECO:0000313" key="8">
    <source>
        <dbReference type="RefSeq" id="XP_013417129.2"/>
    </source>
</evidence>
<evidence type="ECO:0000256" key="6">
    <source>
        <dbReference type="RuleBase" id="RU361218"/>
    </source>
</evidence>
<comment type="subcellular location">
    <subcellularLocation>
        <location evidence="1 6">Membrane</location>
        <topology evidence="1 6">Multi-pass membrane protein</topology>
    </subcellularLocation>
</comment>
<evidence type="ECO:0000256" key="1">
    <source>
        <dbReference type="ARBA" id="ARBA00004141"/>
    </source>
</evidence>
<dbReference type="GO" id="GO:0005886">
    <property type="term" value="C:plasma membrane"/>
    <property type="evidence" value="ECO:0007669"/>
    <property type="project" value="TreeGrafter"/>
</dbReference>